<feature type="domain" description="Cytochrome c" evidence="9">
    <location>
        <begin position="235"/>
        <end position="379"/>
    </location>
</feature>
<dbReference type="Pfam" id="PF03150">
    <property type="entry name" value="CCP_MauG"/>
    <property type="match status" value="1"/>
</dbReference>
<keyword evidence="4" id="KW-0732">Signal</keyword>
<proteinExistence type="predicted"/>
<name>A0ABZ1C8K6_9BACT</name>
<evidence type="ECO:0000256" key="1">
    <source>
        <dbReference type="ARBA" id="ARBA00004196"/>
    </source>
</evidence>
<keyword evidence="11" id="KW-1185">Reference proteome</keyword>
<feature type="compositionally biased region" description="Acidic residues" evidence="8">
    <location>
        <begin position="411"/>
        <end position="421"/>
    </location>
</feature>
<evidence type="ECO:0000313" key="11">
    <source>
        <dbReference type="Proteomes" id="UP000738431"/>
    </source>
</evidence>
<accession>A0ABZ1C8K6</accession>
<feature type="region of interest" description="Disordered" evidence="8">
    <location>
        <begin position="393"/>
        <end position="433"/>
    </location>
</feature>
<evidence type="ECO:0000313" key="10">
    <source>
        <dbReference type="EMBL" id="WRQ87710.1"/>
    </source>
</evidence>
<gene>
    <name evidence="10" type="ORF">K1X11_023105</name>
</gene>
<dbReference type="EC" id="1.11.1.5" evidence="10"/>
<evidence type="ECO:0000256" key="8">
    <source>
        <dbReference type="SAM" id="MobiDB-lite"/>
    </source>
</evidence>
<evidence type="ECO:0000256" key="4">
    <source>
        <dbReference type="ARBA" id="ARBA00022729"/>
    </source>
</evidence>
<feature type="region of interest" description="Disordered" evidence="8">
    <location>
        <begin position="55"/>
        <end position="75"/>
    </location>
</feature>
<dbReference type="RefSeq" id="WP_221030131.1">
    <property type="nucleotide sequence ID" value="NZ_CP139781.1"/>
</dbReference>
<evidence type="ECO:0000256" key="3">
    <source>
        <dbReference type="ARBA" id="ARBA00022723"/>
    </source>
</evidence>
<reference evidence="10 11" key="1">
    <citation type="submission" date="2021-08" db="EMBL/GenBank/DDBJ databases">
        <authorList>
            <person name="Zhang D."/>
            <person name="Zhang A."/>
            <person name="Wang L."/>
        </authorList>
    </citation>
    <scope>NUCLEOTIDE SEQUENCE [LARGE SCALE GENOMIC DNA]</scope>
    <source>
        <strain evidence="10 11">WL0086</strain>
    </source>
</reference>
<keyword evidence="10" id="KW-0575">Peroxidase</keyword>
<dbReference type="PANTHER" id="PTHR30600">
    <property type="entry name" value="CYTOCHROME C PEROXIDASE-RELATED"/>
    <property type="match status" value="1"/>
</dbReference>
<dbReference type="InterPro" id="IPR004852">
    <property type="entry name" value="Di-haem_cyt_c_peroxidsae"/>
</dbReference>
<dbReference type="InterPro" id="IPR051395">
    <property type="entry name" value="Cytochrome_c_Peroxidase/MauG"/>
</dbReference>
<dbReference type="GO" id="GO:0004130">
    <property type="term" value="F:cytochrome-c peroxidase activity"/>
    <property type="evidence" value="ECO:0007669"/>
    <property type="project" value="UniProtKB-EC"/>
</dbReference>
<keyword evidence="3 7" id="KW-0479">Metal-binding</keyword>
<evidence type="ECO:0000256" key="5">
    <source>
        <dbReference type="ARBA" id="ARBA00023002"/>
    </source>
</evidence>
<dbReference type="InterPro" id="IPR009056">
    <property type="entry name" value="Cyt_c-like_dom"/>
</dbReference>
<keyword evidence="6 7" id="KW-0408">Iron</keyword>
<sequence length="703" mass="74637">MSPRAAYLALPLFTVAAVGVIRAERVPVLPDDPANYADIALPAYLLENQIPGNSPFQNAAADNDSTPADNPTTDDGATLGRVLFYDINLSANGTVSCASCHDQSAGFSDSRQLSLGFAGGETRRHSMSLTNARFNDSGKYFWDERADSLEAQVLMPFQDEVEMGLTLEQLVSIVSAQDYYPTLFTHAFGDDTIDADRIARALAQFVRSMVSTNSRYDQGRSSVNSPTDPFPNFTAQENQGKAIFYGVGRNGPSCIDCHTTEAFISPGLFTPHASTTTGATNNGLDRVSTNDLGIAESTGNVNDTGRFRVPSLRNVAVTAPFMHDGRFNTLREVMDFYARDIQPHAQLAEILQPPPGQQPRIGLNNNDRNALVAFLRTLTDETLLTDAKFSDPFVEVTVPDDETPTTPTPEPEPDPEPDPQPEPDPVVVTPPPALSNLSSRAYLSTTSGAMVSGFVVSGDAPKTLLIRGIGPSLATFGLNDALPRPQLSLFALGNDTPLATAGAWHEQPDATDLAAITAQLGAFTLSTDAADSALLVTLDPGIYTVHLRDRDGLSGNGLIEVYDADAIAESEMANLSVRADLTRPGEVLLPGFVVPGDTPRTFLLRAVGPALADFGLTTAADNPRLTVLNANGATVVTNDDWDRAGNATQIEDATQAVGAFALPANSRDAATVVALPPGAYTVRVDSPTGSTGTVLIELYPVTL</sequence>
<keyword evidence="5 10" id="KW-0560">Oxidoreductase</keyword>
<feature type="compositionally biased region" description="Polar residues" evidence="8">
    <location>
        <begin position="63"/>
        <end position="75"/>
    </location>
</feature>
<organism evidence="10 11">
    <name type="scientific">Actomonas aquatica</name>
    <dbReference type="NCBI Taxonomy" id="2866162"/>
    <lineage>
        <taxon>Bacteria</taxon>
        <taxon>Pseudomonadati</taxon>
        <taxon>Verrucomicrobiota</taxon>
        <taxon>Opitutia</taxon>
        <taxon>Opitutales</taxon>
        <taxon>Opitutaceae</taxon>
        <taxon>Actomonas</taxon>
    </lineage>
</organism>
<evidence type="ECO:0000256" key="6">
    <source>
        <dbReference type="ARBA" id="ARBA00023004"/>
    </source>
</evidence>
<feature type="compositionally biased region" description="Pro residues" evidence="8">
    <location>
        <begin position="422"/>
        <end position="433"/>
    </location>
</feature>
<dbReference type="Proteomes" id="UP000738431">
    <property type="component" value="Chromosome"/>
</dbReference>
<evidence type="ECO:0000259" key="9">
    <source>
        <dbReference type="PROSITE" id="PS51007"/>
    </source>
</evidence>
<protein>
    <submittedName>
        <fullName evidence="10">Cytochrome c peroxidase</fullName>
        <ecNumber evidence="10">1.11.1.5</ecNumber>
    </submittedName>
</protein>
<reference evidence="10 11" key="2">
    <citation type="submission" date="2023-12" db="EMBL/GenBank/DDBJ databases">
        <title>Description of an unclassified Opitutus bacterium of Verrucomicrobiota.</title>
        <authorList>
            <person name="Zhang D.-F."/>
        </authorList>
    </citation>
    <scope>NUCLEOTIDE SEQUENCE [LARGE SCALE GENOMIC DNA]</scope>
    <source>
        <strain evidence="10 11">WL0086</strain>
    </source>
</reference>
<dbReference type="SUPFAM" id="SSF46626">
    <property type="entry name" value="Cytochrome c"/>
    <property type="match status" value="2"/>
</dbReference>
<dbReference type="PROSITE" id="PS51007">
    <property type="entry name" value="CYTC"/>
    <property type="match status" value="1"/>
</dbReference>
<dbReference type="EMBL" id="CP139781">
    <property type="protein sequence ID" value="WRQ87710.1"/>
    <property type="molecule type" value="Genomic_DNA"/>
</dbReference>
<evidence type="ECO:0000256" key="7">
    <source>
        <dbReference type="PROSITE-ProRule" id="PRU00433"/>
    </source>
</evidence>
<evidence type="ECO:0000256" key="2">
    <source>
        <dbReference type="ARBA" id="ARBA00022617"/>
    </source>
</evidence>
<dbReference type="PANTHER" id="PTHR30600:SF10">
    <property type="entry name" value="BLL6722 PROTEIN"/>
    <property type="match status" value="1"/>
</dbReference>
<keyword evidence="2 7" id="KW-0349">Heme</keyword>
<comment type="subcellular location">
    <subcellularLocation>
        <location evidence="1">Cell envelope</location>
    </subcellularLocation>
</comment>
<dbReference type="InterPro" id="IPR036909">
    <property type="entry name" value="Cyt_c-like_dom_sf"/>
</dbReference>
<dbReference type="Gene3D" id="1.10.760.10">
    <property type="entry name" value="Cytochrome c-like domain"/>
    <property type="match status" value="2"/>
</dbReference>